<dbReference type="FunFam" id="1.10.3720.10:FF:000001">
    <property type="entry name" value="Glycine betaine ABC transporter, permease"/>
    <property type="match status" value="1"/>
</dbReference>
<dbReference type="InterPro" id="IPR000515">
    <property type="entry name" value="MetI-like"/>
</dbReference>
<comment type="similarity">
    <text evidence="6">In the C-terminal section; belongs to the OsmX family.</text>
</comment>
<sequence>MKQLFAFFDYLVQSRNQIFSLTIEHIKLTVISVGFAILIGVPLGILISYVKKLNKPVLGTANVIQAIPSMALLGFAIPFLGIGTVPAVVMVILYSLLPIIKNTFTGIQNINPPTLEAAKGIGLTKLQILRKVQIPLALPVIMAGVRISAVTAVGLMTMAAFIGAGGLGFLVFSGIRTVNNNQILAGAIPACILALLVDYLVGLIEKLVTPISLQKYQGPKEMQLKARKRRKLILSFTAAVLVVILSFSALSGINRNEKILRFSSKDFTEQHILLHMFSDLIEDRTDISVERKANLGGTQVNFSALKSGDVDIYIDYSGTAYGDTLNYPPISDMEEVYNTVKADFKEKFDIEVLKQIGFNNTYVLAVTKETADQYNLKTISDLAKVASNLKAGTTLEFLNREDGLLGITRHYNFEFKDKIGLDSSPRYVALMNKETDVVDAFSTDGLLKKFELVSLEDDKNFFPPYYAIPLVRGEALKKFPEIVPVIEELGDMLSDEIMIELNYKVDELQMEPENVAREFLIENGLITE</sequence>
<dbReference type="SUPFAM" id="SSF161098">
    <property type="entry name" value="MetI-like"/>
    <property type="match status" value="1"/>
</dbReference>
<keyword evidence="4 8" id="KW-1133">Transmembrane helix</keyword>
<proteinExistence type="inferred from homology"/>
<organism evidence="10 11">
    <name type="scientific">Mobilitalea sibirica</name>
    <dbReference type="NCBI Taxonomy" id="1462919"/>
    <lineage>
        <taxon>Bacteria</taxon>
        <taxon>Bacillati</taxon>
        <taxon>Bacillota</taxon>
        <taxon>Clostridia</taxon>
        <taxon>Lachnospirales</taxon>
        <taxon>Lachnospiraceae</taxon>
        <taxon>Mobilitalea</taxon>
    </lineage>
</organism>
<evidence type="ECO:0000313" key="10">
    <source>
        <dbReference type="EMBL" id="MBH1941965.1"/>
    </source>
</evidence>
<gene>
    <name evidence="10" type="ORF">I5677_13775</name>
</gene>
<dbReference type="PROSITE" id="PS50928">
    <property type="entry name" value="ABC_TM1"/>
    <property type="match status" value="1"/>
</dbReference>
<evidence type="ECO:0000256" key="2">
    <source>
        <dbReference type="ARBA" id="ARBA00022448"/>
    </source>
</evidence>
<feature type="transmembrane region" description="Helical" evidence="8">
    <location>
        <begin position="232"/>
        <end position="253"/>
    </location>
</feature>
<comment type="similarity">
    <text evidence="7">In the N-terminal section; belongs to the binding-protein-dependent transport system permease family.</text>
</comment>
<dbReference type="InterPro" id="IPR035906">
    <property type="entry name" value="MetI-like_sf"/>
</dbReference>
<dbReference type="PANTHER" id="PTHR30177:SF4">
    <property type="entry name" value="OSMOPROTECTANT IMPORT PERMEASE PROTEIN OSMW"/>
    <property type="match status" value="1"/>
</dbReference>
<dbReference type="CDD" id="cd06261">
    <property type="entry name" value="TM_PBP2"/>
    <property type="match status" value="1"/>
</dbReference>
<protein>
    <submittedName>
        <fullName evidence="10">ABC transporter permease subunit</fullName>
    </submittedName>
</protein>
<keyword evidence="3 8" id="KW-0812">Transmembrane</keyword>
<dbReference type="InterPro" id="IPR007210">
    <property type="entry name" value="ABC_Gly_betaine_transp_sub-bd"/>
</dbReference>
<dbReference type="Gene3D" id="3.40.190.10">
    <property type="entry name" value="Periplasmic binding protein-like II"/>
    <property type="match status" value="1"/>
</dbReference>
<feature type="transmembrane region" description="Helical" evidence="8">
    <location>
        <begin position="136"/>
        <end position="163"/>
    </location>
</feature>
<dbReference type="CDD" id="cd13609">
    <property type="entry name" value="PBP2_Opu_like_1"/>
    <property type="match status" value="1"/>
</dbReference>
<dbReference type="Pfam" id="PF04069">
    <property type="entry name" value="OpuAC"/>
    <property type="match status" value="1"/>
</dbReference>
<accession>A0A8J7KX18</accession>
<feature type="domain" description="ABC transmembrane type-1" evidence="9">
    <location>
        <begin position="22"/>
        <end position="201"/>
    </location>
</feature>
<feature type="transmembrane region" description="Helical" evidence="8">
    <location>
        <begin position="70"/>
        <end position="97"/>
    </location>
</feature>
<evidence type="ECO:0000259" key="9">
    <source>
        <dbReference type="PROSITE" id="PS50928"/>
    </source>
</evidence>
<keyword evidence="11" id="KW-1185">Reference proteome</keyword>
<dbReference type="GO" id="GO:0043190">
    <property type="term" value="C:ATP-binding cassette (ABC) transporter complex"/>
    <property type="evidence" value="ECO:0007669"/>
    <property type="project" value="InterPro"/>
</dbReference>
<dbReference type="SUPFAM" id="SSF53850">
    <property type="entry name" value="Periplasmic binding protein-like II"/>
    <property type="match status" value="1"/>
</dbReference>
<dbReference type="Pfam" id="PF00528">
    <property type="entry name" value="BPD_transp_1"/>
    <property type="match status" value="1"/>
</dbReference>
<name>A0A8J7KX18_9FIRM</name>
<feature type="transmembrane region" description="Helical" evidence="8">
    <location>
        <begin position="28"/>
        <end position="50"/>
    </location>
</feature>
<dbReference type="RefSeq" id="WP_197662214.1">
    <property type="nucleotide sequence ID" value="NZ_JAEAGR010000016.1"/>
</dbReference>
<evidence type="ECO:0000256" key="6">
    <source>
        <dbReference type="ARBA" id="ARBA00035642"/>
    </source>
</evidence>
<dbReference type="EMBL" id="JAEAGR010000016">
    <property type="protein sequence ID" value="MBH1941965.1"/>
    <property type="molecule type" value="Genomic_DNA"/>
</dbReference>
<dbReference type="AlphaFoldDB" id="A0A8J7KX18"/>
<keyword evidence="2 8" id="KW-0813">Transport</keyword>
<evidence type="ECO:0000256" key="4">
    <source>
        <dbReference type="ARBA" id="ARBA00022989"/>
    </source>
</evidence>
<feature type="transmembrane region" description="Helical" evidence="8">
    <location>
        <begin position="183"/>
        <end position="204"/>
    </location>
</feature>
<comment type="subcellular location">
    <subcellularLocation>
        <location evidence="8">Cell membrane</location>
        <topology evidence="8">Multi-pass membrane protein</topology>
    </subcellularLocation>
    <subcellularLocation>
        <location evidence="1">Membrane</location>
        <topology evidence="1">Multi-pass membrane protein</topology>
    </subcellularLocation>
</comment>
<dbReference type="Gene3D" id="1.10.3720.10">
    <property type="entry name" value="MetI-like"/>
    <property type="match status" value="1"/>
</dbReference>
<keyword evidence="5 8" id="KW-0472">Membrane</keyword>
<dbReference type="GO" id="GO:0031460">
    <property type="term" value="P:glycine betaine transport"/>
    <property type="evidence" value="ECO:0007669"/>
    <property type="project" value="TreeGrafter"/>
</dbReference>
<comment type="similarity">
    <text evidence="8">Belongs to the binding-protein-dependent transport system permease family.</text>
</comment>
<comment type="caution">
    <text evidence="10">The sequence shown here is derived from an EMBL/GenBank/DDBJ whole genome shotgun (WGS) entry which is preliminary data.</text>
</comment>
<evidence type="ECO:0000256" key="5">
    <source>
        <dbReference type="ARBA" id="ARBA00023136"/>
    </source>
</evidence>
<dbReference type="Gene3D" id="3.40.190.120">
    <property type="entry name" value="Osmoprotection protein (prox), domain 2"/>
    <property type="match status" value="1"/>
</dbReference>
<dbReference type="GO" id="GO:0022857">
    <property type="term" value="F:transmembrane transporter activity"/>
    <property type="evidence" value="ECO:0007669"/>
    <property type="project" value="InterPro"/>
</dbReference>
<dbReference type="PANTHER" id="PTHR30177">
    <property type="entry name" value="GLYCINE BETAINE/L-PROLINE TRANSPORT SYSTEM PERMEASE PROTEIN PROW"/>
    <property type="match status" value="1"/>
</dbReference>
<dbReference type="Proteomes" id="UP000623269">
    <property type="component" value="Unassembled WGS sequence"/>
</dbReference>
<evidence type="ECO:0000256" key="3">
    <source>
        <dbReference type="ARBA" id="ARBA00022692"/>
    </source>
</evidence>
<evidence type="ECO:0000256" key="1">
    <source>
        <dbReference type="ARBA" id="ARBA00004141"/>
    </source>
</evidence>
<reference evidence="10" key="1">
    <citation type="submission" date="2020-12" db="EMBL/GenBank/DDBJ databases">
        <title>M. sibirica DSM 26468T genome.</title>
        <authorList>
            <person name="Thieme N."/>
            <person name="Rettenmaier R."/>
            <person name="Zverlov V."/>
            <person name="Liebl W."/>
        </authorList>
    </citation>
    <scope>NUCLEOTIDE SEQUENCE</scope>
    <source>
        <strain evidence="10">DSM 26468</strain>
    </source>
</reference>
<evidence type="ECO:0000256" key="8">
    <source>
        <dbReference type="RuleBase" id="RU363032"/>
    </source>
</evidence>
<evidence type="ECO:0000313" key="11">
    <source>
        <dbReference type="Proteomes" id="UP000623269"/>
    </source>
</evidence>
<evidence type="ECO:0000256" key="7">
    <source>
        <dbReference type="ARBA" id="ARBA00035652"/>
    </source>
</evidence>
<dbReference type="InterPro" id="IPR051204">
    <property type="entry name" value="ABC_transp_perm/SBD"/>
</dbReference>